<keyword evidence="2" id="KW-0472">Membrane</keyword>
<feature type="region of interest" description="Disordered" evidence="1">
    <location>
        <begin position="71"/>
        <end position="177"/>
    </location>
</feature>
<organism evidence="3 4">
    <name type="scientific">Halobiforma nitratireducens JCM 10879</name>
    <dbReference type="NCBI Taxonomy" id="1227454"/>
    <lineage>
        <taxon>Archaea</taxon>
        <taxon>Methanobacteriati</taxon>
        <taxon>Methanobacteriota</taxon>
        <taxon>Stenosarchaea group</taxon>
        <taxon>Halobacteria</taxon>
        <taxon>Halobacteriales</taxon>
        <taxon>Natrialbaceae</taxon>
        <taxon>Halobiforma</taxon>
    </lineage>
</organism>
<comment type="caution">
    <text evidence="3">The sequence shown here is derived from an EMBL/GenBank/DDBJ whole genome shotgun (WGS) entry which is preliminary data.</text>
</comment>
<accession>M0LLN3</accession>
<dbReference type="eggNOG" id="arCOG08183">
    <property type="taxonomic scope" value="Archaea"/>
</dbReference>
<evidence type="ECO:0000313" key="3">
    <source>
        <dbReference type="EMBL" id="EMA33369.1"/>
    </source>
</evidence>
<dbReference type="Proteomes" id="UP000011607">
    <property type="component" value="Unassembled WGS sequence"/>
</dbReference>
<gene>
    <name evidence="3" type="ORF">C446_14104</name>
</gene>
<evidence type="ECO:0000313" key="4">
    <source>
        <dbReference type="Proteomes" id="UP000011607"/>
    </source>
</evidence>
<protein>
    <submittedName>
        <fullName evidence="3">Uncharacterized protein</fullName>
    </submittedName>
</protein>
<dbReference type="PATRIC" id="fig|1227454.3.peg.2886"/>
<dbReference type="EMBL" id="AOMA01000142">
    <property type="protein sequence ID" value="EMA33369.1"/>
    <property type="molecule type" value="Genomic_DNA"/>
</dbReference>
<evidence type="ECO:0000256" key="2">
    <source>
        <dbReference type="SAM" id="Phobius"/>
    </source>
</evidence>
<sequence length="177" mass="19502">MKGPGILWMLQTAAGLSMAWPMFYIGLSNLGAGQLPRGLGFIALGAIALYLPTYFINRIGGPRAWVRRRLGRGSTEGNGDGEGDEDDEDDEDKMGQKPSTIGRMSRLVLGSESESESDSHADCSSRSDSDSDPNPDPHSESEHEPERESEPETEPESNLQPEVDTSLLERVRRRRDR</sequence>
<evidence type="ECO:0000256" key="1">
    <source>
        <dbReference type="SAM" id="MobiDB-lite"/>
    </source>
</evidence>
<reference evidence="3 4" key="1">
    <citation type="journal article" date="2014" name="PLoS Genet.">
        <title>Phylogenetically driven sequencing of extremely halophilic archaea reveals strategies for static and dynamic osmo-response.</title>
        <authorList>
            <person name="Becker E.A."/>
            <person name="Seitzer P.M."/>
            <person name="Tritt A."/>
            <person name="Larsen D."/>
            <person name="Krusor M."/>
            <person name="Yao A.I."/>
            <person name="Wu D."/>
            <person name="Madern D."/>
            <person name="Eisen J.A."/>
            <person name="Darling A.E."/>
            <person name="Facciotti M.T."/>
        </authorList>
    </citation>
    <scope>NUCLEOTIDE SEQUENCE [LARGE SCALE GENOMIC DNA]</scope>
    <source>
        <strain evidence="3 4">JCM 10879</strain>
    </source>
</reference>
<dbReference type="AlphaFoldDB" id="M0LLN3"/>
<feature type="compositionally biased region" description="Acidic residues" evidence="1">
    <location>
        <begin position="79"/>
        <end position="92"/>
    </location>
</feature>
<feature type="transmembrane region" description="Helical" evidence="2">
    <location>
        <begin position="39"/>
        <end position="59"/>
    </location>
</feature>
<dbReference type="STRING" id="1227454.C446_14104"/>
<keyword evidence="2" id="KW-0812">Transmembrane</keyword>
<proteinExistence type="predicted"/>
<feature type="transmembrane region" description="Helical" evidence="2">
    <location>
        <begin position="7"/>
        <end position="27"/>
    </location>
</feature>
<keyword evidence="2" id="KW-1133">Transmembrane helix</keyword>
<name>M0LLN3_9EURY</name>
<dbReference type="RefSeq" id="WP_006673719.1">
    <property type="nucleotide sequence ID" value="NZ_AOMA01000142.1"/>
</dbReference>
<keyword evidence="4" id="KW-1185">Reference proteome</keyword>
<feature type="compositionally biased region" description="Basic and acidic residues" evidence="1">
    <location>
        <begin position="117"/>
        <end position="150"/>
    </location>
</feature>